<dbReference type="Pfam" id="PF13426">
    <property type="entry name" value="PAS_9"/>
    <property type="match status" value="3"/>
</dbReference>
<feature type="domain" description="EAL" evidence="3">
    <location>
        <begin position="894"/>
        <end position="1146"/>
    </location>
</feature>
<dbReference type="Gene3D" id="3.30.450.20">
    <property type="entry name" value="PAS domain"/>
    <property type="match status" value="5"/>
</dbReference>
<dbReference type="CDD" id="cd01949">
    <property type="entry name" value="GGDEF"/>
    <property type="match status" value="1"/>
</dbReference>
<dbReference type="Gene3D" id="3.20.20.450">
    <property type="entry name" value="EAL domain"/>
    <property type="match status" value="1"/>
</dbReference>
<dbReference type="SMART" id="SM00267">
    <property type="entry name" value="GGDEF"/>
    <property type="match status" value="1"/>
</dbReference>
<dbReference type="SUPFAM" id="SSF55073">
    <property type="entry name" value="Nucleotide cyclase"/>
    <property type="match status" value="1"/>
</dbReference>
<evidence type="ECO:0000259" key="1">
    <source>
        <dbReference type="PROSITE" id="PS50112"/>
    </source>
</evidence>
<dbReference type="PROSITE" id="PS50887">
    <property type="entry name" value="GGDEF"/>
    <property type="match status" value="1"/>
</dbReference>
<dbReference type="NCBIfam" id="TIGR00229">
    <property type="entry name" value="sensory_box"/>
    <property type="match status" value="5"/>
</dbReference>
<dbReference type="CDD" id="cd01948">
    <property type="entry name" value="EAL"/>
    <property type="match status" value="1"/>
</dbReference>
<dbReference type="SMART" id="SM00086">
    <property type="entry name" value="PAC"/>
    <property type="match status" value="4"/>
</dbReference>
<dbReference type="EMBL" id="CP121472">
    <property type="protein sequence ID" value="WPL18546.1"/>
    <property type="molecule type" value="Genomic_DNA"/>
</dbReference>
<feature type="domain" description="GGDEF" evidence="4">
    <location>
        <begin position="752"/>
        <end position="885"/>
    </location>
</feature>
<evidence type="ECO:0000313" key="6">
    <source>
        <dbReference type="Proteomes" id="UP001432180"/>
    </source>
</evidence>
<dbReference type="InterPro" id="IPR013656">
    <property type="entry name" value="PAS_4"/>
</dbReference>
<dbReference type="SUPFAM" id="SSF55785">
    <property type="entry name" value="PYP-like sensor domain (PAS domain)"/>
    <property type="match status" value="5"/>
</dbReference>
<protein>
    <submittedName>
        <fullName evidence="5">Bacteriophytochrome cph2</fullName>
    </submittedName>
</protein>
<feature type="domain" description="PAC" evidence="2">
    <location>
        <begin position="291"/>
        <end position="343"/>
    </location>
</feature>
<dbReference type="PROSITE" id="PS50883">
    <property type="entry name" value="EAL"/>
    <property type="match status" value="1"/>
</dbReference>
<dbReference type="InterPro" id="IPR000014">
    <property type="entry name" value="PAS"/>
</dbReference>
<dbReference type="InterPro" id="IPR001610">
    <property type="entry name" value="PAC"/>
</dbReference>
<proteinExistence type="predicted"/>
<accession>A0ABZ0SBZ3</accession>
<feature type="domain" description="PAC" evidence="2">
    <location>
        <begin position="668"/>
        <end position="720"/>
    </location>
</feature>
<dbReference type="InterPro" id="IPR035919">
    <property type="entry name" value="EAL_sf"/>
</dbReference>
<dbReference type="NCBIfam" id="TIGR00254">
    <property type="entry name" value="GGDEF"/>
    <property type="match status" value="1"/>
</dbReference>
<dbReference type="Gene3D" id="3.30.70.270">
    <property type="match status" value="1"/>
</dbReference>
<dbReference type="PROSITE" id="PS50112">
    <property type="entry name" value="PAS"/>
    <property type="match status" value="2"/>
</dbReference>
<dbReference type="SMART" id="SM00091">
    <property type="entry name" value="PAS"/>
    <property type="match status" value="4"/>
</dbReference>
<dbReference type="InterPro" id="IPR000700">
    <property type="entry name" value="PAS-assoc_C"/>
</dbReference>
<feature type="domain" description="PAC" evidence="2">
    <location>
        <begin position="418"/>
        <end position="469"/>
    </location>
</feature>
<dbReference type="InterPro" id="IPR000160">
    <property type="entry name" value="GGDEF_dom"/>
</dbReference>
<dbReference type="InterPro" id="IPR013655">
    <property type="entry name" value="PAS_fold_3"/>
</dbReference>
<dbReference type="Pfam" id="PF08448">
    <property type="entry name" value="PAS_4"/>
    <property type="match status" value="1"/>
</dbReference>
<dbReference type="InterPro" id="IPR052155">
    <property type="entry name" value="Biofilm_reg_signaling"/>
</dbReference>
<organism evidence="5 6">
    <name type="scientific">Thiorhodovibrio winogradskyi</name>
    <dbReference type="NCBI Taxonomy" id="77007"/>
    <lineage>
        <taxon>Bacteria</taxon>
        <taxon>Pseudomonadati</taxon>
        <taxon>Pseudomonadota</taxon>
        <taxon>Gammaproteobacteria</taxon>
        <taxon>Chromatiales</taxon>
        <taxon>Chromatiaceae</taxon>
        <taxon>Thiorhodovibrio</taxon>
    </lineage>
</organism>
<evidence type="ECO:0000259" key="3">
    <source>
        <dbReference type="PROSITE" id="PS50883"/>
    </source>
</evidence>
<sequence length="1146" mass="129540">MNQDDQNFGFRHEETDIEQAYTVRERALQALRDGRFDLAEEVLARGELKLETVVENLRIYHAELLIQNEELRRSEGEREEALGRFTTFFNSLPIAELIVDAQGLIMDANPEASRVFALKPTHLHQHFFVRLVDEKDRGQVIQAWSRLDTDQTVMLAGLRFRGDGDELFVGDLHVARLSLERDNRRRFLCAVLDRTEEDKQRRDLNTAYERLRDSEERYRVLAEFSPDWEYWSSTEGDFLYVSPACEQVTGFPAEDFLEDANLLKRLIHTDDQSNWLVHFNRECMEPADTQQRLEFRLFDRNGGLHWIEHVCAPVSMGDGRQLGRRGVNRDITERKLAEDARARSDALLRAMGRMARVGGWELDAASGQMLWTDSTREIHQVRGNYEPSLVQAIGFFDPQYRDEVQHAIERALREGVAFSLEARLSTAKGQPLWVKLAGDPVYLDGEVTKLIGSLQDITERVEADQALREHELQYRALFESASEGMSLLVDGRFIKFNQAALRMLGYQDESALLGRRPWELSPATQSDGESSLAKAKVLIAQTLATGSTQTDWYHQREDGSTITVELNLSRIELQGKPALLAAWRDMTSERAAREREVRSQTVFEKTSEGIVFTDAKTRVLMVNPAFTEITGYGENEVLGETPRLLQSGRHDKAFYQAMWASINETGSWRGEFWNRRKSGEIYPQQSTISAVHNDAGELTGYIGVFGDLSNLRRSEEALYQLAHHDVLTGLPNRSLLRASLEQSLARARRGETLLALLFFDLDLFKNINETLGHPVGDRLLQHVAGELQKTLGEDCLVARVGGDEFMLVAEDLTDPSDAARLAVRILNCFSEPFSADGRELFITASIGISLYPSDGGTIEELQSHADLAMYQAKEYGRNTYRFFEATMTAGVSDRLQLESALRGALARNQMWLAYQPQISLDDESLIGVEALLRWENPELGAVSPGVFIPIAEEIGLIREIGDWVLEQAVRQLAQWDQAGVRIPRLAINLAMPQIESHELVAQVQAVLEREGVSPERIELEVTESMLMRHLDQVRSNLEALRNMGVCLAIDDFGSGYSSLRYLKRLPIHRLKIDRSFVEHLTQDANDDAIVRAVIVLGRSLGLAVLAEGVETRAQADFLATEGCHEVQGFLFGRPVPPEDILARART</sequence>
<dbReference type="Pfam" id="PF00990">
    <property type="entry name" value="GGDEF"/>
    <property type="match status" value="1"/>
</dbReference>
<dbReference type="Proteomes" id="UP001432180">
    <property type="component" value="Chromosome"/>
</dbReference>
<feature type="domain" description="PAS" evidence="1">
    <location>
        <begin position="214"/>
        <end position="273"/>
    </location>
</feature>
<dbReference type="RefSeq" id="WP_328984301.1">
    <property type="nucleotide sequence ID" value="NZ_CP121472.1"/>
</dbReference>
<evidence type="ECO:0000313" key="5">
    <source>
        <dbReference type="EMBL" id="WPL18546.1"/>
    </source>
</evidence>
<dbReference type="PANTHER" id="PTHR44757">
    <property type="entry name" value="DIGUANYLATE CYCLASE DGCP"/>
    <property type="match status" value="1"/>
</dbReference>
<dbReference type="SMART" id="SM00052">
    <property type="entry name" value="EAL"/>
    <property type="match status" value="1"/>
</dbReference>
<dbReference type="PROSITE" id="PS50113">
    <property type="entry name" value="PAC"/>
    <property type="match status" value="3"/>
</dbReference>
<name>A0ABZ0SBZ3_9GAMM</name>
<dbReference type="SUPFAM" id="SSF141868">
    <property type="entry name" value="EAL domain-like"/>
    <property type="match status" value="1"/>
</dbReference>
<evidence type="ECO:0000259" key="2">
    <source>
        <dbReference type="PROSITE" id="PS50113"/>
    </source>
</evidence>
<dbReference type="Pfam" id="PF08447">
    <property type="entry name" value="PAS_3"/>
    <property type="match status" value="1"/>
</dbReference>
<reference evidence="5 6" key="1">
    <citation type="journal article" date="2023" name="Microorganisms">
        <title>Thiorhodovibrio frisius and Trv. litoralis spp. nov., Two Novel Members from a Clade of Fastidious Purple Sulfur Bacteria That Exhibit Unique Red-Shifted Light-Harvesting Capabilities.</title>
        <authorList>
            <person name="Methner A."/>
            <person name="Kuzyk S.B."/>
            <person name="Petersen J."/>
            <person name="Bauer S."/>
            <person name="Brinkmann H."/>
            <person name="Sichau K."/>
            <person name="Wanner G."/>
            <person name="Wolf J."/>
            <person name="Neumann-Schaal M."/>
            <person name="Henke P."/>
            <person name="Tank M."/>
            <person name="Sproer C."/>
            <person name="Bunk B."/>
            <person name="Overmann J."/>
        </authorList>
    </citation>
    <scope>NUCLEOTIDE SEQUENCE [LARGE SCALE GENOMIC DNA]</scope>
    <source>
        <strain evidence="5 6">DSM 6702</strain>
    </source>
</reference>
<dbReference type="InterPro" id="IPR001633">
    <property type="entry name" value="EAL_dom"/>
</dbReference>
<dbReference type="InterPro" id="IPR035965">
    <property type="entry name" value="PAS-like_dom_sf"/>
</dbReference>
<dbReference type="CDD" id="cd00130">
    <property type="entry name" value="PAS"/>
    <property type="match status" value="4"/>
</dbReference>
<evidence type="ECO:0000259" key="4">
    <source>
        <dbReference type="PROSITE" id="PS50887"/>
    </source>
</evidence>
<keyword evidence="6" id="KW-1185">Reference proteome</keyword>
<dbReference type="PANTHER" id="PTHR44757:SF2">
    <property type="entry name" value="BIOFILM ARCHITECTURE MAINTENANCE PROTEIN MBAA"/>
    <property type="match status" value="1"/>
</dbReference>
<feature type="domain" description="PAS" evidence="1">
    <location>
        <begin position="595"/>
        <end position="641"/>
    </location>
</feature>
<dbReference type="InterPro" id="IPR043128">
    <property type="entry name" value="Rev_trsase/Diguanyl_cyclase"/>
</dbReference>
<dbReference type="Pfam" id="PF00563">
    <property type="entry name" value="EAL"/>
    <property type="match status" value="1"/>
</dbReference>
<gene>
    <name evidence="5" type="primary">cph2_12</name>
    <name evidence="5" type="ORF">Thiowin_03619</name>
</gene>
<dbReference type="InterPro" id="IPR029787">
    <property type="entry name" value="Nucleotide_cyclase"/>
</dbReference>